<dbReference type="Proteomes" id="UP000289738">
    <property type="component" value="Chromosome B10"/>
</dbReference>
<keyword evidence="3" id="KW-1185">Reference proteome</keyword>
<dbReference type="AlphaFoldDB" id="A0A444X3S4"/>
<proteinExistence type="predicted"/>
<sequence length="437" mass="49500">MRGQPQAIQPLDHQQESSIKMRKHSEYWQGKGKEWEENDNNREDKLQGCKNYPHHYLQPLLSSFPNLKYLHCLKILISIPKNQIIIFLTLISIPHSTNFNPLFIQQFNLSSSSSSIASMNLLDWKKNNYINQNLLLETSCNNNNNVDNNHQNHHQQPKLKNFLGGHSFSDHHHDYGANSSGDYLFQNSSQPKVTAGRGEGSASGSSGSTNSIHHQHVLVKEVVKLMKRIKRGLKFVERSIEIRRYLRFGKKKEEGLKIMVGRSEVGRGGGKWRRRAVVGEMGGRGWWRKKRKKRRREGGFRWWGAVVAWRGGRRSEFQYVPLHLHLPLKKNMNKQHPSGLDVGANVRGLTLTLTLALLSASGANVSLQVRGLTLAQTLAFLLCDSSANVSLQVRGLTLAQTLAFPLCDQDANVSLQVRGLTLAQTLVPRGETLKFQR</sequence>
<feature type="region of interest" description="Disordered" evidence="1">
    <location>
        <begin position="142"/>
        <end position="163"/>
    </location>
</feature>
<evidence type="ECO:0000256" key="1">
    <source>
        <dbReference type="SAM" id="MobiDB-lite"/>
    </source>
</evidence>
<protein>
    <submittedName>
        <fullName evidence="2">Uncharacterized protein</fullName>
    </submittedName>
</protein>
<reference evidence="2 3" key="1">
    <citation type="submission" date="2019-01" db="EMBL/GenBank/DDBJ databases">
        <title>Sequencing of cultivated peanut Arachis hypogaea provides insights into genome evolution and oil improvement.</title>
        <authorList>
            <person name="Chen X."/>
        </authorList>
    </citation>
    <scope>NUCLEOTIDE SEQUENCE [LARGE SCALE GENOMIC DNA]</scope>
    <source>
        <strain evidence="3">cv. Fuhuasheng</strain>
        <tissue evidence="2">Leaves</tissue>
    </source>
</reference>
<organism evidence="2 3">
    <name type="scientific">Arachis hypogaea</name>
    <name type="common">Peanut</name>
    <dbReference type="NCBI Taxonomy" id="3818"/>
    <lineage>
        <taxon>Eukaryota</taxon>
        <taxon>Viridiplantae</taxon>
        <taxon>Streptophyta</taxon>
        <taxon>Embryophyta</taxon>
        <taxon>Tracheophyta</taxon>
        <taxon>Spermatophyta</taxon>
        <taxon>Magnoliopsida</taxon>
        <taxon>eudicotyledons</taxon>
        <taxon>Gunneridae</taxon>
        <taxon>Pentapetalae</taxon>
        <taxon>rosids</taxon>
        <taxon>fabids</taxon>
        <taxon>Fabales</taxon>
        <taxon>Fabaceae</taxon>
        <taxon>Papilionoideae</taxon>
        <taxon>50 kb inversion clade</taxon>
        <taxon>dalbergioids sensu lato</taxon>
        <taxon>Dalbergieae</taxon>
        <taxon>Pterocarpus clade</taxon>
        <taxon>Arachis</taxon>
    </lineage>
</organism>
<feature type="region of interest" description="Disordered" evidence="1">
    <location>
        <begin position="186"/>
        <end position="213"/>
    </location>
</feature>
<feature type="region of interest" description="Disordered" evidence="1">
    <location>
        <begin position="1"/>
        <end position="23"/>
    </location>
</feature>
<gene>
    <name evidence="2" type="ORF">Ahy_B10g103378</name>
</gene>
<name>A0A444X3S4_ARAHY</name>
<dbReference type="EMBL" id="SDMP01000020">
    <property type="protein sequence ID" value="RYQ84263.1"/>
    <property type="molecule type" value="Genomic_DNA"/>
</dbReference>
<evidence type="ECO:0000313" key="2">
    <source>
        <dbReference type="EMBL" id="RYQ84263.1"/>
    </source>
</evidence>
<accession>A0A444X3S4</accession>
<comment type="caution">
    <text evidence="2">The sequence shown here is derived from an EMBL/GenBank/DDBJ whole genome shotgun (WGS) entry which is preliminary data.</text>
</comment>
<evidence type="ECO:0000313" key="3">
    <source>
        <dbReference type="Proteomes" id="UP000289738"/>
    </source>
</evidence>